<dbReference type="Proteomes" id="UP000001940">
    <property type="component" value="Chromosome X"/>
</dbReference>
<accession>Q20194</accession>
<gene>
    <name evidence="1" type="ORF">CELE_F39F10.4</name>
    <name evidence="1 3" type="ORF">F39F10.4</name>
</gene>
<keyword evidence="2" id="KW-1185">Reference proteome</keyword>
<name>Q20194_CAEEL</name>
<dbReference type="AGR" id="WB:WBGene00018204"/>
<dbReference type="UCSC" id="F39F10.4">
    <property type="organism name" value="c. elegans"/>
</dbReference>
<evidence type="ECO:0000313" key="2">
    <source>
        <dbReference type="Proteomes" id="UP000001940"/>
    </source>
</evidence>
<organism evidence="1 2">
    <name type="scientific">Caenorhabditis elegans</name>
    <dbReference type="NCBI Taxonomy" id="6239"/>
    <lineage>
        <taxon>Eukaryota</taxon>
        <taxon>Metazoa</taxon>
        <taxon>Ecdysozoa</taxon>
        <taxon>Nematoda</taxon>
        <taxon>Chromadorea</taxon>
        <taxon>Rhabditida</taxon>
        <taxon>Rhabditina</taxon>
        <taxon>Rhabditomorpha</taxon>
        <taxon>Rhabditoidea</taxon>
        <taxon>Rhabditidae</taxon>
        <taxon>Peloderinae</taxon>
        <taxon>Caenorhabditis</taxon>
    </lineage>
</organism>
<dbReference type="STRING" id="6239.F39F10.4.1"/>
<reference evidence="1 2" key="1">
    <citation type="journal article" date="1998" name="Science">
        <title>Genome sequence of the nematode C. elegans: a platform for investigating biology.</title>
        <authorList>
            <consortium name="The C. elegans sequencing consortium"/>
            <person name="Sulson J.E."/>
            <person name="Waterston R."/>
        </authorList>
    </citation>
    <scope>NUCLEOTIDE SEQUENCE [LARGE SCALE GENOMIC DNA]</scope>
    <source>
        <strain evidence="1 2">Bristol N2</strain>
    </source>
</reference>
<dbReference type="PaxDb" id="6239-F39F10.4"/>
<protein>
    <submittedName>
        <fullName evidence="1">Transposase</fullName>
    </submittedName>
</protein>
<dbReference type="AlphaFoldDB" id="Q20194"/>
<dbReference type="PIR" id="T29686">
    <property type="entry name" value="T29686"/>
</dbReference>
<proteinExistence type="predicted"/>
<evidence type="ECO:0000313" key="1">
    <source>
        <dbReference type="EMBL" id="CCD66183.1"/>
    </source>
</evidence>
<dbReference type="HOGENOM" id="CLU_2429068_0_0_1"/>
<sequence>MIWRAFKFSYERNQVKKTKNVLKEIHVKMADQTGVCVKNFQTYSGFNSSAEMPRQYIVNEAENSKPLVPKNYIDFRVNLDNLCGSNDVLRK</sequence>
<dbReference type="EMBL" id="BX284606">
    <property type="protein sequence ID" value="CCD66183.1"/>
    <property type="molecule type" value="Genomic_DNA"/>
</dbReference>
<evidence type="ECO:0000313" key="3">
    <source>
        <dbReference type="WormBase" id="F39F10.4"/>
    </source>
</evidence>
<dbReference type="Bgee" id="WBGene00018204">
    <property type="expression patterns" value="Expressed in embryo and 3 other cell types or tissues"/>
</dbReference>
<dbReference type="InParanoid" id="Q20194"/>
<dbReference type="WormBase" id="F39F10.4">
    <property type="protein sequence ID" value="CE07206"/>
    <property type="gene ID" value="WBGene00018204"/>
</dbReference>